<dbReference type="PANTHER" id="PTHR21666:SF289">
    <property type="entry name" value="L-ALA--D-GLU ENDOPEPTIDASE"/>
    <property type="match status" value="1"/>
</dbReference>
<dbReference type="FunFam" id="2.70.70.10:FF:000006">
    <property type="entry name" value="M23 family peptidase"/>
    <property type="match status" value="1"/>
</dbReference>
<comment type="caution">
    <text evidence="4">The sequence shown here is derived from an EMBL/GenBank/DDBJ whole genome shotgun (WGS) entry which is preliminary data.</text>
</comment>
<evidence type="ECO:0000256" key="1">
    <source>
        <dbReference type="ARBA" id="ARBA00022729"/>
    </source>
</evidence>
<organism evidence="4 5">
    <name type="scientific">Sphingomonas gei</name>
    <dbReference type="NCBI Taxonomy" id="1395960"/>
    <lineage>
        <taxon>Bacteria</taxon>
        <taxon>Pseudomonadati</taxon>
        <taxon>Pseudomonadota</taxon>
        <taxon>Alphaproteobacteria</taxon>
        <taxon>Sphingomonadales</taxon>
        <taxon>Sphingomonadaceae</taxon>
        <taxon>Sphingomonas</taxon>
    </lineage>
</organism>
<dbReference type="OrthoDB" id="9815245at2"/>
<dbReference type="InterPro" id="IPR011055">
    <property type="entry name" value="Dup_hybrid_motif"/>
</dbReference>
<accession>A0A4S1XKC1</accession>
<gene>
    <name evidence="4" type="ORF">E5A73_00290</name>
</gene>
<dbReference type="EMBL" id="SRXT01000001">
    <property type="protein sequence ID" value="TGX55616.1"/>
    <property type="molecule type" value="Genomic_DNA"/>
</dbReference>
<dbReference type="Pfam" id="PF01551">
    <property type="entry name" value="Peptidase_M23"/>
    <property type="match status" value="1"/>
</dbReference>
<dbReference type="CDD" id="cd12797">
    <property type="entry name" value="M23_peptidase"/>
    <property type="match status" value="1"/>
</dbReference>
<protein>
    <submittedName>
        <fullName evidence="4">M23 family metallopeptidase</fullName>
    </submittedName>
</protein>
<dbReference type="SUPFAM" id="SSF51261">
    <property type="entry name" value="Duplicated hybrid motif"/>
    <property type="match status" value="1"/>
</dbReference>
<dbReference type="Gene3D" id="2.70.70.10">
    <property type="entry name" value="Glucose Permease (Domain IIA)"/>
    <property type="match status" value="1"/>
</dbReference>
<dbReference type="InterPro" id="IPR050570">
    <property type="entry name" value="Cell_wall_metabolism_enzyme"/>
</dbReference>
<dbReference type="PANTHER" id="PTHR21666">
    <property type="entry name" value="PEPTIDASE-RELATED"/>
    <property type="match status" value="1"/>
</dbReference>
<proteinExistence type="predicted"/>
<name>A0A4S1XKC1_9SPHN</name>
<feature type="domain" description="M23ase beta-sheet core" evidence="3">
    <location>
        <begin position="277"/>
        <end position="371"/>
    </location>
</feature>
<dbReference type="RefSeq" id="WP_135961818.1">
    <property type="nucleotide sequence ID" value="NZ_SRXT01000001.1"/>
</dbReference>
<evidence type="ECO:0000256" key="2">
    <source>
        <dbReference type="SAM" id="MobiDB-lite"/>
    </source>
</evidence>
<dbReference type="GO" id="GO:0004222">
    <property type="term" value="F:metalloendopeptidase activity"/>
    <property type="evidence" value="ECO:0007669"/>
    <property type="project" value="TreeGrafter"/>
</dbReference>
<keyword evidence="5" id="KW-1185">Reference proteome</keyword>
<dbReference type="Proteomes" id="UP000306147">
    <property type="component" value="Unassembled WGS sequence"/>
</dbReference>
<sequence>MANATNDKNAKLAARFRKFFATRDFIFHDGRDLRRFSIAGRTQALFAGAATITVLFSGYGVSQAMAGVIAVSGVSAVPGSPEAQVAKMRAQVAQMHAEVAAAKQAAKLQAARVEQRQALISAVLSGKSDPAALDAALADSAPQTSAVANEMLAPLRKVEQSQVALAGKARVAGEARYQQTASHFRRLGLAPERFVRVSGGAMGGPYEPMDDNNDGAAGSDSAESADAQFRALFLTWKKLDALEQTVISIPSMQPVDKLLFTSSFGVRSDPFRGTAAMHAGVDIPGTIGTPIYATADGIISHAGRQGGYGNLVQINHGRGIETRYGHLSKILVADNSRVRRGQMIGLMGSTGRSTGSHLHYEVRVDGKAVNPIPFLQTGEYLAAIPAPAQGGVGGPAK</sequence>
<dbReference type="InterPro" id="IPR016047">
    <property type="entry name" value="M23ase_b-sheet_dom"/>
</dbReference>
<dbReference type="AlphaFoldDB" id="A0A4S1XKC1"/>
<evidence type="ECO:0000259" key="3">
    <source>
        <dbReference type="Pfam" id="PF01551"/>
    </source>
</evidence>
<evidence type="ECO:0000313" key="5">
    <source>
        <dbReference type="Proteomes" id="UP000306147"/>
    </source>
</evidence>
<feature type="region of interest" description="Disordered" evidence="2">
    <location>
        <begin position="200"/>
        <end position="221"/>
    </location>
</feature>
<evidence type="ECO:0000313" key="4">
    <source>
        <dbReference type="EMBL" id="TGX55616.1"/>
    </source>
</evidence>
<keyword evidence="1" id="KW-0732">Signal</keyword>
<reference evidence="4 5" key="1">
    <citation type="submission" date="2019-04" db="EMBL/GenBank/DDBJ databases">
        <title>Sphingomonas psychrotolerans sp. nov., isolated from soil in the Tianshan Mountains, Xinjiang, China.</title>
        <authorList>
            <person name="Luo Y."/>
            <person name="Sheng H."/>
        </authorList>
    </citation>
    <scope>NUCLEOTIDE SEQUENCE [LARGE SCALE GENOMIC DNA]</scope>
    <source>
        <strain evidence="4 5">ZFGT-11</strain>
    </source>
</reference>